<sequence length="102" mass="11521">MDQTTIKYSGTQDEDFIVTENTENTPLSPSDEEVVPREEHFSDDEFQEEVISEERTYRNILSITPDASPDYSPVQRATNTTQRPCGLRRAQSAPNLSTPEAV</sequence>
<name>A0AAN9V0J1_9ORTH</name>
<evidence type="ECO:0000313" key="3">
    <source>
        <dbReference type="Proteomes" id="UP001378592"/>
    </source>
</evidence>
<accession>A0AAN9V0J1</accession>
<feature type="region of interest" description="Disordered" evidence="1">
    <location>
        <begin position="21"/>
        <end position="49"/>
    </location>
</feature>
<feature type="compositionally biased region" description="Polar residues" evidence="1">
    <location>
        <begin position="92"/>
        <end position="102"/>
    </location>
</feature>
<feature type="region of interest" description="Disordered" evidence="1">
    <location>
        <begin position="63"/>
        <end position="102"/>
    </location>
</feature>
<evidence type="ECO:0000256" key="1">
    <source>
        <dbReference type="SAM" id="MobiDB-lite"/>
    </source>
</evidence>
<evidence type="ECO:0000313" key="2">
    <source>
        <dbReference type="EMBL" id="KAK7789356.1"/>
    </source>
</evidence>
<gene>
    <name evidence="2" type="ORF">R5R35_011649</name>
</gene>
<dbReference type="EMBL" id="JAZDUA010000775">
    <property type="protein sequence ID" value="KAK7789356.1"/>
    <property type="molecule type" value="Genomic_DNA"/>
</dbReference>
<dbReference type="Proteomes" id="UP001378592">
    <property type="component" value="Unassembled WGS sequence"/>
</dbReference>
<keyword evidence="3" id="KW-1185">Reference proteome</keyword>
<reference evidence="2 3" key="1">
    <citation type="submission" date="2024-03" db="EMBL/GenBank/DDBJ databases">
        <title>The genome assembly and annotation of the cricket Gryllus longicercus Weissman &amp; Gray.</title>
        <authorList>
            <person name="Szrajer S."/>
            <person name="Gray D."/>
            <person name="Ylla G."/>
        </authorList>
    </citation>
    <scope>NUCLEOTIDE SEQUENCE [LARGE SCALE GENOMIC DNA]</scope>
    <source>
        <strain evidence="2">DAG 2021-001</strain>
        <tissue evidence="2">Whole body minus gut</tissue>
    </source>
</reference>
<protein>
    <submittedName>
        <fullName evidence="2">Uncharacterized protein</fullName>
    </submittedName>
</protein>
<comment type="caution">
    <text evidence="2">The sequence shown here is derived from an EMBL/GenBank/DDBJ whole genome shotgun (WGS) entry which is preliminary data.</text>
</comment>
<dbReference type="AlphaFoldDB" id="A0AAN9V0J1"/>
<proteinExistence type="predicted"/>
<organism evidence="2 3">
    <name type="scientific">Gryllus longicercus</name>
    <dbReference type="NCBI Taxonomy" id="2509291"/>
    <lineage>
        <taxon>Eukaryota</taxon>
        <taxon>Metazoa</taxon>
        <taxon>Ecdysozoa</taxon>
        <taxon>Arthropoda</taxon>
        <taxon>Hexapoda</taxon>
        <taxon>Insecta</taxon>
        <taxon>Pterygota</taxon>
        <taxon>Neoptera</taxon>
        <taxon>Polyneoptera</taxon>
        <taxon>Orthoptera</taxon>
        <taxon>Ensifera</taxon>
        <taxon>Gryllidea</taxon>
        <taxon>Grylloidea</taxon>
        <taxon>Gryllidae</taxon>
        <taxon>Gryllinae</taxon>
        <taxon>Gryllus</taxon>
    </lineage>
</organism>